<dbReference type="GO" id="GO:0004650">
    <property type="term" value="F:polygalacturonase activity"/>
    <property type="evidence" value="ECO:0007669"/>
    <property type="project" value="InterPro"/>
</dbReference>
<proteinExistence type="predicted"/>
<keyword evidence="1" id="KW-0732">Signal</keyword>
<dbReference type="Gene3D" id="2.160.20.10">
    <property type="entry name" value="Single-stranded right-handed beta-helix, Pectin lyase-like"/>
    <property type="match status" value="2"/>
</dbReference>
<organism evidence="3 4">
    <name type="scientific">Hortaea werneckii</name>
    <name type="common">Black yeast</name>
    <name type="synonym">Cladosporium werneckii</name>
    <dbReference type="NCBI Taxonomy" id="91943"/>
    <lineage>
        <taxon>Eukaryota</taxon>
        <taxon>Fungi</taxon>
        <taxon>Dikarya</taxon>
        <taxon>Ascomycota</taxon>
        <taxon>Pezizomycotina</taxon>
        <taxon>Dothideomycetes</taxon>
        <taxon>Dothideomycetidae</taxon>
        <taxon>Mycosphaerellales</taxon>
        <taxon>Teratosphaeriaceae</taxon>
        <taxon>Hortaea</taxon>
    </lineage>
</organism>
<dbReference type="PANTHER" id="PTHR33928:SF2">
    <property type="entry name" value="PECTATE LYASE SUPERFAMILY PROTEIN DOMAIN-CONTAINING PROTEIN-RELATED"/>
    <property type="match status" value="1"/>
</dbReference>
<accession>A0A3M6X5V1</accession>
<dbReference type="InterPro" id="IPR011050">
    <property type="entry name" value="Pectin_lyase_fold/virulence"/>
</dbReference>
<dbReference type="InterPro" id="IPR039279">
    <property type="entry name" value="QRT3-like"/>
</dbReference>
<protein>
    <recommendedName>
        <fullName evidence="2">Rhamnogalacturonase A/B/Epimerase-like pectate lyase domain-containing protein</fullName>
    </recommendedName>
</protein>
<dbReference type="AlphaFoldDB" id="A0A3M6X5V1"/>
<dbReference type="InterPro" id="IPR012334">
    <property type="entry name" value="Pectin_lyas_fold"/>
</dbReference>
<evidence type="ECO:0000313" key="3">
    <source>
        <dbReference type="EMBL" id="RMX85856.1"/>
    </source>
</evidence>
<dbReference type="CDD" id="cd23668">
    <property type="entry name" value="GH55_beta13glucanase-like"/>
    <property type="match status" value="1"/>
</dbReference>
<evidence type="ECO:0000256" key="1">
    <source>
        <dbReference type="SAM" id="SignalP"/>
    </source>
</evidence>
<feature type="signal peptide" evidence="1">
    <location>
        <begin position="1"/>
        <end position="23"/>
    </location>
</feature>
<dbReference type="OrthoDB" id="1046782at2759"/>
<comment type="caution">
    <text evidence="3">The sequence shown here is derived from an EMBL/GenBank/DDBJ whole genome shotgun (WGS) entry which is preliminary data.</text>
</comment>
<dbReference type="PANTHER" id="PTHR33928">
    <property type="entry name" value="POLYGALACTURONASE QRT3"/>
    <property type="match status" value="1"/>
</dbReference>
<dbReference type="EMBL" id="QWIL01003575">
    <property type="protein sequence ID" value="RMX85856.1"/>
    <property type="molecule type" value="Genomic_DNA"/>
</dbReference>
<feature type="domain" description="Rhamnogalacturonase A/B/Epimerase-like pectate lyase" evidence="2">
    <location>
        <begin position="81"/>
        <end position="307"/>
    </location>
</feature>
<feature type="chain" id="PRO_5018186480" description="Rhamnogalacturonase A/B/Epimerase-like pectate lyase domain-containing protein" evidence="1">
    <location>
        <begin position="24"/>
        <end position="832"/>
    </location>
</feature>
<gene>
    <name evidence="3" type="ORF">D0867_15830</name>
</gene>
<dbReference type="Proteomes" id="UP000271337">
    <property type="component" value="Unassembled WGS sequence"/>
</dbReference>
<dbReference type="SUPFAM" id="SSF51126">
    <property type="entry name" value="Pectin lyase-like"/>
    <property type="match status" value="2"/>
</dbReference>
<evidence type="ECO:0000313" key="4">
    <source>
        <dbReference type="Proteomes" id="UP000271337"/>
    </source>
</evidence>
<dbReference type="VEuPathDB" id="FungiDB:BTJ68_14081"/>
<sequence length="832" mass="90869">MKTFSSALCAILSLSTSLSSVIAAPAPQSQQIAATTLDTRATPQKNPPSNANDSPSYWMGQAAFHSNYAVWGNPSTTYPVYRNVRDYGAKGDGTTDDTAAINAAMNTTAGAPTLEPGRCTDDCNSSTISPAIVFFPKGTYRVSYPIQMPYYTQVIGDVNNLPVVQATENFVGMAVFDADPYDYTQNGRNWYINQNNFFRQMRNLNIDLTKIADGTGAGIHWQVAQATSLQNIVFNMKQDGTNTQQGIFMDNGSGGYMADLVFNGGKIGAFFGSQQFTTRNLTFNNCKTAIFMNWNWGWTLSGITVSGDNSVNSTGVFMAQSPQNQTVGSMVLADSRITGVKYGVQTAFNLRQNVPATGGTLILNNVDLSGATAAGIIDANGTVVVTPQKINQFVAGSIYDNSPTRAFKEGLDAATVPSKPAALLDNNGNIYSRSKPQYAGATRNDFLFAIADGGLAGDASTDDTAKMQAFFDKASSQNKIAYFEHAVYKVTNTITVPVNGMRIVGEIWPVILASGFNDVNNPKPVWQIGANDGVKGVGIEITDMLFEVLGPNPGAIVLQWNAATTDKSKTGMWDSHVRMGGSYGTELLLEQCDKRDALSTLVKECQAAFMMFYATPGSGNILLDNTWFWVADHDMEDEGAFSDKDNRQTSIFNARGVLIRSQGPVWLWGTASEHSVIYNYQFENVKALFSGFMQTETPYMQPVPPVPQPFSFNTKYDDPTFTICRDDQQNTVPCRDAWGLRVFRSSGVLIYSAGLYSFFNDYTQQCVQPNVANCQLNMIRVQDSEMTMYALTTIGTVNMIVDQEFGDNNPIKAIDNRNVYGSNVGYFRSTRR</sequence>
<dbReference type="InterPro" id="IPR024535">
    <property type="entry name" value="RHGA/B-epi-like_pectate_lyase"/>
</dbReference>
<reference evidence="3 4" key="1">
    <citation type="journal article" date="2018" name="BMC Genomics">
        <title>Genomic evidence for intraspecific hybridization in a clonal and extremely halotolerant yeast.</title>
        <authorList>
            <person name="Gostincar C."/>
            <person name="Stajich J.E."/>
            <person name="Zupancic J."/>
            <person name="Zalar P."/>
            <person name="Gunde-Cimerman N."/>
        </authorList>
    </citation>
    <scope>NUCLEOTIDE SEQUENCE [LARGE SCALE GENOMIC DNA]</scope>
    <source>
        <strain evidence="3 4">EXF-6669</strain>
    </source>
</reference>
<evidence type="ECO:0000259" key="2">
    <source>
        <dbReference type="Pfam" id="PF12708"/>
    </source>
</evidence>
<dbReference type="Pfam" id="PF12708">
    <property type="entry name" value="Pect-lyase_RHGA_epim"/>
    <property type="match status" value="1"/>
</dbReference>
<name>A0A3M6X5V1_HORWE</name>